<keyword evidence="2" id="KW-0238">DNA-binding</keyword>
<accession>A0A316WM99</accession>
<dbReference type="AlphaFoldDB" id="A0A316WM99"/>
<evidence type="ECO:0000313" key="5">
    <source>
        <dbReference type="EMBL" id="PWN59600.1"/>
    </source>
</evidence>
<dbReference type="Pfam" id="PF12833">
    <property type="entry name" value="HTH_18"/>
    <property type="match status" value="1"/>
</dbReference>
<dbReference type="PANTHER" id="PTHR46796">
    <property type="entry name" value="HTH-TYPE TRANSCRIPTIONAL ACTIVATOR RHAS-RELATED"/>
    <property type="match status" value="1"/>
</dbReference>
<evidence type="ECO:0000313" key="6">
    <source>
        <dbReference type="Proteomes" id="UP000236182"/>
    </source>
</evidence>
<evidence type="ECO:0000256" key="2">
    <source>
        <dbReference type="ARBA" id="ARBA00023125"/>
    </source>
</evidence>
<name>A0A316WM99_9FLAO</name>
<dbReference type="SUPFAM" id="SSF46689">
    <property type="entry name" value="Homeodomain-like"/>
    <property type="match status" value="1"/>
</dbReference>
<dbReference type="Pfam" id="PF22200">
    <property type="entry name" value="ExsA_N"/>
    <property type="match status" value="1"/>
</dbReference>
<dbReference type="GO" id="GO:0003700">
    <property type="term" value="F:DNA-binding transcription factor activity"/>
    <property type="evidence" value="ECO:0007669"/>
    <property type="project" value="InterPro"/>
</dbReference>
<evidence type="ECO:0000256" key="3">
    <source>
        <dbReference type="ARBA" id="ARBA00023163"/>
    </source>
</evidence>
<evidence type="ECO:0000256" key="1">
    <source>
        <dbReference type="ARBA" id="ARBA00023015"/>
    </source>
</evidence>
<dbReference type="InterPro" id="IPR018060">
    <property type="entry name" value="HTH_AraC"/>
</dbReference>
<sequence>MTSVIPQTDDSFVYSCTSKDQWGYEQFVSEHILAFQLSGETHIFHQQGTFILKKNRVLLAHRNQFAKTLKVTASDIEYKAVSIILKTEDLKKFATLNNIVCDKKYSGKNNIVLKPDNFLKSYFQSLVPYLEQPEDGNKRMVFSKISEIVELLLNINPEFKSFLFDFSEPHKINLEKFMLDNYHYNAPIENFAKLTGRSLASFKRDFAETFNTPPARWLKEKRLEEAYQLIHQENKKPADIYLELGFENLSHFYTSFKTKYGVTPTESLIIKKL</sequence>
<keyword evidence="1" id="KW-0805">Transcription regulation</keyword>
<dbReference type="SMART" id="SM00342">
    <property type="entry name" value="HTH_ARAC"/>
    <property type="match status" value="1"/>
</dbReference>
<dbReference type="GO" id="GO:0043565">
    <property type="term" value="F:sequence-specific DNA binding"/>
    <property type="evidence" value="ECO:0007669"/>
    <property type="project" value="InterPro"/>
</dbReference>
<reference evidence="5" key="1">
    <citation type="submission" date="2018-04" db="EMBL/GenBank/DDBJ databases">
        <title>Draft Genome Sequences of Chryseobacterium lactis NCTC11390T isolated from milk, Chryseobacterium oncorhynchi 701B-08T from rainbow trout, and Chryseobacterium viscerum 687B-08T from diseased fish.</title>
        <authorList>
            <person name="Jeong J.-J."/>
            <person name="Lee Y.J."/>
            <person name="Pathiraja D."/>
            <person name="Park B."/>
            <person name="Choi I.-G."/>
            <person name="Kim K.D."/>
        </authorList>
    </citation>
    <scope>NUCLEOTIDE SEQUENCE [LARGE SCALE GENOMIC DNA]</scope>
    <source>
        <strain evidence="5">701B-08</strain>
    </source>
</reference>
<protein>
    <submittedName>
        <fullName evidence="5">AraC family transcriptional regulator</fullName>
    </submittedName>
</protein>
<dbReference type="InterPro" id="IPR050204">
    <property type="entry name" value="AraC_XylS_family_regulators"/>
</dbReference>
<keyword evidence="6" id="KW-1185">Reference proteome</keyword>
<dbReference type="Gene3D" id="1.10.10.60">
    <property type="entry name" value="Homeodomain-like"/>
    <property type="match status" value="1"/>
</dbReference>
<comment type="caution">
    <text evidence="5">The sequence shown here is derived from an EMBL/GenBank/DDBJ whole genome shotgun (WGS) entry which is preliminary data.</text>
</comment>
<organism evidence="5 6">
    <name type="scientific">Chryseobacterium oncorhynchi</name>
    <dbReference type="NCBI Taxonomy" id="741074"/>
    <lineage>
        <taxon>Bacteria</taxon>
        <taxon>Pseudomonadati</taxon>
        <taxon>Bacteroidota</taxon>
        <taxon>Flavobacteriia</taxon>
        <taxon>Flavobacteriales</taxon>
        <taxon>Weeksellaceae</taxon>
        <taxon>Chryseobacterium group</taxon>
        <taxon>Chryseobacterium</taxon>
    </lineage>
</organism>
<dbReference type="InterPro" id="IPR054015">
    <property type="entry name" value="ExsA-like_N"/>
</dbReference>
<dbReference type="InterPro" id="IPR009057">
    <property type="entry name" value="Homeodomain-like_sf"/>
</dbReference>
<dbReference type="OrthoDB" id="4480133at2"/>
<dbReference type="Proteomes" id="UP000236182">
    <property type="component" value="Unassembled WGS sequence"/>
</dbReference>
<evidence type="ECO:0000259" key="4">
    <source>
        <dbReference type="PROSITE" id="PS01124"/>
    </source>
</evidence>
<dbReference type="RefSeq" id="WP_109623924.1">
    <property type="nucleotide sequence ID" value="NZ_PPEI02000010.1"/>
</dbReference>
<feature type="domain" description="HTH araC/xylS-type" evidence="4">
    <location>
        <begin position="172"/>
        <end position="270"/>
    </location>
</feature>
<dbReference type="PROSITE" id="PS01124">
    <property type="entry name" value="HTH_ARAC_FAMILY_2"/>
    <property type="match status" value="1"/>
</dbReference>
<keyword evidence="3" id="KW-0804">Transcription</keyword>
<proteinExistence type="predicted"/>
<dbReference type="EMBL" id="PPEI02000010">
    <property type="protein sequence ID" value="PWN59600.1"/>
    <property type="molecule type" value="Genomic_DNA"/>
</dbReference>
<gene>
    <name evidence="5" type="ORF">C1638_021170</name>
</gene>